<name>A0ABY1KHA6_9BACL</name>
<keyword evidence="1" id="KW-1133">Transmembrane helix</keyword>
<feature type="transmembrane region" description="Helical" evidence="1">
    <location>
        <begin position="15"/>
        <end position="36"/>
    </location>
</feature>
<gene>
    <name evidence="2" type="ORF">SAMN05421578_1425</name>
</gene>
<sequence length="81" mass="8968">MFGSYAITGIPLVDAIFTLIIKCMAAYFIIIMISKCIENYRKGNMAQFFVNVVVGILLLVMIVGIDTVAGWVPQLKNNLPK</sequence>
<dbReference type="Proteomes" id="UP000186666">
    <property type="component" value="Unassembled WGS sequence"/>
</dbReference>
<keyword evidence="3" id="KW-1185">Reference proteome</keyword>
<evidence type="ECO:0000313" key="2">
    <source>
        <dbReference type="EMBL" id="SIR71554.1"/>
    </source>
</evidence>
<feature type="transmembrane region" description="Helical" evidence="1">
    <location>
        <begin position="48"/>
        <end position="72"/>
    </location>
</feature>
<dbReference type="RefSeq" id="WP_068591243.1">
    <property type="nucleotide sequence ID" value="NZ_FTNK01000042.1"/>
</dbReference>
<reference evidence="2 3" key="1">
    <citation type="submission" date="2017-01" db="EMBL/GenBank/DDBJ databases">
        <authorList>
            <person name="Varghese N."/>
            <person name="Submissions S."/>
        </authorList>
    </citation>
    <scope>NUCLEOTIDE SEQUENCE [LARGE SCALE GENOMIC DNA]</scope>
    <source>
        <strain evidence="2 3">ATCC 23464</strain>
    </source>
</reference>
<proteinExistence type="predicted"/>
<accession>A0ABY1KHA6</accession>
<comment type="caution">
    <text evidence="2">The sequence shown here is derived from an EMBL/GenBank/DDBJ whole genome shotgun (WGS) entry which is preliminary data.</text>
</comment>
<keyword evidence="1" id="KW-0472">Membrane</keyword>
<keyword evidence="1" id="KW-0812">Transmembrane</keyword>
<evidence type="ECO:0000256" key="1">
    <source>
        <dbReference type="SAM" id="Phobius"/>
    </source>
</evidence>
<evidence type="ECO:0000313" key="3">
    <source>
        <dbReference type="Proteomes" id="UP000186666"/>
    </source>
</evidence>
<protein>
    <submittedName>
        <fullName evidence="2">Uncharacterized protein</fullName>
    </submittedName>
</protein>
<dbReference type="EMBL" id="FTNK01000042">
    <property type="protein sequence ID" value="SIR71554.1"/>
    <property type="molecule type" value="Genomic_DNA"/>
</dbReference>
<organism evidence="2 3">
    <name type="scientific">Paenibacillus macquariensis</name>
    <dbReference type="NCBI Taxonomy" id="948756"/>
    <lineage>
        <taxon>Bacteria</taxon>
        <taxon>Bacillati</taxon>
        <taxon>Bacillota</taxon>
        <taxon>Bacilli</taxon>
        <taxon>Bacillales</taxon>
        <taxon>Paenibacillaceae</taxon>
        <taxon>Paenibacillus</taxon>
    </lineage>
</organism>